<dbReference type="SUPFAM" id="SSF82185">
    <property type="entry name" value="Histone H3 K4-specific methyltransferase SET7/9 N-terminal domain"/>
    <property type="match status" value="1"/>
</dbReference>
<dbReference type="InterPro" id="IPR003409">
    <property type="entry name" value="MORN"/>
</dbReference>
<proteinExistence type="predicted"/>
<dbReference type="Pfam" id="PF02493">
    <property type="entry name" value="MORN"/>
    <property type="match status" value="3"/>
</dbReference>
<dbReference type="Proteomes" id="UP001295444">
    <property type="component" value="Chromosome 02"/>
</dbReference>
<keyword evidence="1" id="KW-0677">Repeat</keyword>
<dbReference type="SMART" id="SM00698">
    <property type="entry name" value="MORN"/>
    <property type="match status" value="3"/>
</dbReference>
<gene>
    <name evidence="2" type="ORF">PECUL_23A041979</name>
</gene>
<evidence type="ECO:0000256" key="1">
    <source>
        <dbReference type="ARBA" id="ARBA00022737"/>
    </source>
</evidence>
<dbReference type="EMBL" id="OW240913">
    <property type="protein sequence ID" value="CAH2252974.1"/>
    <property type="molecule type" value="Genomic_DNA"/>
</dbReference>
<dbReference type="AlphaFoldDB" id="A0AAD1RG55"/>
<dbReference type="InterPro" id="IPR052849">
    <property type="entry name" value="MORN_repeat_protein"/>
</dbReference>
<name>A0AAD1RG55_PELCU</name>
<dbReference type="PANTHER" id="PTHR46917">
    <property type="entry name" value="MORN REPEAT-CONTAINING PROTEIN 2"/>
    <property type="match status" value="1"/>
</dbReference>
<evidence type="ECO:0000313" key="3">
    <source>
        <dbReference type="Proteomes" id="UP001295444"/>
    </source>
</evidence>
<evidence type="ECO:0008006" key="4">
    <source>
        <dbReference type="Google" id="ProtNLM"/>
    </source>
</evidence>
<evidence type="ECO:0000313" key="2">
    <source>
        <dbReference type="EMBL" id="CAH2252974.1"/>
    </source>
</evidence>
<dbReference type="Gene3D" id="2.20.110.10">
    <property type="entry name" value="Histone H3 K4-specific methyltransferase SET7/9 N-terminal domain"/>
    <property type="match status" value="2"/>
</dbReference>
<accession>A0AAD1RG55</accession>
<reference evidence="2" key="1">
    <citation type="submission" date="2022-03" db="EMBL/GenBank/DDBJ databases">
        <authorList>
            <person name="Alioto T."/>
            <person name="Alioto T."/>
            <person name="Gomez Garrido J."/>
        </authorList>
    </citation>
    <scope>NUCLEOTIDE SEQUENCE</scope>
</reference>
<organism evidence="2 3">
    <name type="scientific">Pelobates cultripes</name>
    <name type="common">Western spadefoot toad</name>
    <dbReference type="NCBI Taxonomy" id="61616"/>
    <lineage>
        <taxon>Eukaryota</taxon>
        <taxon>Metazoa</taxon>
        <taxon>Chordata</taxon>
        <taxon>Craniata</taxon>
        <taxon>Vertebrata</taxon>
        <taxon>Euteleostomi</taxon>
        <taxon>Amphibia</taxon>
        <taxon>Batrachia</taxon>
        <taxon>Anura</taxon>
        <taxon>Pelobatoidea</taxon>
        <taxon>Pelobatidae</taxon>
        <taxon>Pelobates</taxon>
    </lineage>
</organism>
<keyword evidence="3" id="KW-1185">Reference proteome</keyword>
<dbReference type="PANTHER" id="PTHR46917:SF1">
    <property type="entry name" value="MORN REPEAT-CONTAINING PROTEIN 2"/>
    <property type="match status" value="1"/>
</dbReference>
<sequence>MEAAMEQPAPEVFQISFVFPNGDAYDGECTWSPSGSLKRNGRGVHRSTAGVTYFGSWKNDRMNGTGKLEQPSGAIYEGEFVDNMFHGKGTYTFPDGSRYVGSFNQNKMEGEGKYVDSQKLEWKGIFYNTAAPGLKLKLEM</sequence>
<protein>
    <recommendedName>
        <fullName evidence="4">MORN repeat-containing protein 2</fullName>
    </recommendedName>
</protein>